<feature type="coiled-coil region" evidence="1">
    <location>
        <begin position="164"/>
        <end position="191"/>
    </location>
</feature>
<dbReference type="EMBL" id="CAJVPS010017506">
    <property type="protein sequence ID" value="CAG8694000.1"/>
    <property type="molecule type" value="Genomic_DNA"/>
</dbReference>
<proteinExistence type="predicted"/>
<evidence type="ECO:0000256" key="1">
    <source>
        <dbReference type="SAM" id="Coils"/>
    </source>
</evidence>
<name>A0A9N9EVJ3_9GLOM</name>
<sequence>EGLNLLSFSSELLDIPQELSKKLELKLEDSFYVRKEVLERKEIERAITIENETEICLQRLLTEESNKGKIIGTASGIGTGAAGGAAAGAGLMVLAAPYTFGLSLSLVPVAATAGAIAGGLGGGTTGFMTGALVDKFSNSEIVKIKKEIKGFLEDYKKMVEEKSHDCQEESMKEQKENYDNEVRELTAYIENSNN</sequence>
<gene>
    <name evidence="2" type="ORF">ALEPTO_LOCUS11311</name>
</gene>
<dbReference type="Proteomes" id="UP000789508">
    <property type="component" value="Unassembled WGS sequence"/>
</dbReference>
<dbReference type="AlphaFoldDB" id="A0A9N9EVJ3"/>
<keyword evidence="3" id="KW-1185">Reference proteome</keyword>
<evidence type="ECO:0000313" key="3">
    <source>
        <dbReference type="Proteomes" id="UP000789508"/>
    </source>
</evidence>
<protein>
    <submittedName>
        <fullName evidence="2">2291_t:CDS:1</fullName>
    </submittedName>
</protein>
<feature type="non-terminal residue" evidence="2">
    <location>
        <position position="1"/>
    </location>
</feature>
<dbReference type="OrthoDB" id="2449116at2759"/>
<accession>A0A9N9EVJ3</accession>
<evidence type="ECO:0000313" key="2">
    <source>
        <dbReference type="EMBL" id="CAG8694000.1"/>
    </source>
</evidence>
<organism evidence="2 3">
    <name type="scientific">Ambispora leptoticha</name>
    <dbReference type="NCBI Taxonomy" id="144679"/>
    <lineage>
        <taxon>Eukaryota</taxon>
        <taxon>Fungi</taxon>
        <taxon>Fungi incertae sedis</taxon>
        <taxon>Mucoromycota</taxon>
        <taxon>Glomeromycotina</taxon>
        <taxon>Glomeromycetes</taxon>
        <taxon>Archaeosporales</taxon>
        <taxon>Ambisporaceae</taxon>
        <taxon>Ambispora</taxon>
    </lineage>
</organism>
<keyword evidence="1" id="KW-0175">Coiled coil</keyword>
<comment type="caution">
    <text evidence="2">The sequence shown here is derived from an EMBL/GenBank/DDBJ whole genome shotgun (WGS) entry which is preliminary data.</text>
</comment>
<reference evidence="2" key="1">
    <citation type="submission" date="2021-06" db="EMBL/GenBank/DDBJ databases">
        <authorList>
            <person name="Kallberg Y."/>
            <person name="Tangrot J."/>
            <person name="Rosling A."/>
        </authorList>
    </citation>
    <scope>NUCLEOTIDE SEQUENCE</scope>
    <source>
        <strain evidence="2">FL130A</strain>
    </source>
</reference>